<feature type="compositionally biased region" description="Low complexity" evidence="11">
    <location>
        <begin position="546"/>
        <end position="555"/>
    </location>
</feature>
<dbReference type="GO" id="GO:0002764">
    <property type="term" value="P:immune response-regulating signaling pathway"/>
    <property type="evidence" value="ECO:0007669"/>
    <property type="project" value="TreeGrafter"/>
</dbReference>
<feature type="region of interest" description="Disordered" evidence="11">
    <location>
        <begin position="439"/>
        <end position="572"/>
    </location>
</feature>
<evidence type="ECO:0000256" key="6">
    <source>
        <dbReference type="ARBA" id="ARBA00022989"/>
    </source>
</evidence>
<evidence type="ECO:0000256" key="2">
    <source>
        <dbReference type="ARBA" id="ARBA00022475"/>
    </source>
</evidence>
<evidence type="ECO:0000259" key="12">
    <source>
        <dbReference type="PROSITE" id="PS50835"/>
    </source>
</evidence>
<dbReference type="Ensembl" id="ENSBIXT00000000053.1">
    <property type="protein sequence ID" value="ENSBIXP00000000567.1"/>
    <property type="gene ID" value="ENSBIXG00000029660.1"/>
</dbReference>
<reference evidence="14" key="1">
    <citation type="submission" date="2018-11" db="EMBL/GenBank/DDBJ databases">
        <title>Haplotype-resolved cattle genomes.</title>
        <authorList>
            <person name="Low W.Y."/>
            <person name="Tearle R."/>
            <person name="Bickhart D.M."/>
            <person name="Rosen B.D."/>
            <person name="Koren S."/>
            <person name="Rhie A."/>
            <person name="Hiendleder S."/>
            <person name="Phillippy A.M."/>
            <person name="Smith T.P.L."/>
            <person name="Williams J.L."/>
        </authorList>
    </citation>
    <scope>NUCLEOTIDE SEQUENCE [LARGE SCALE GENOMIC DNA]</scope>
</reference>
<feature type="compositionally biased region" description="Gly residues" evidence="11">
    <location>
        <begin position="536"/>
        <end position="545"/>
    </location>
</feature>
<dbReference type="InterPro" id="IPR003599">
    <property type="entry name" value="Ig_sub"/>
</dbReference>
<feature type="domain" description="Ig-like" evidence="12">
    <location>
        <begin position="39"/>
        <end position="130"/>
    </location>
</feature>
<evidence type="ECO:0000313" key="14">
    <source>
        <dbReference type="Proteomes" id="UP000314981"/>
    </source>
</evidence>
<dbReference type="PROSITE" id="PS50835">
    <property type="entry name" value="IG_LIKE"/>
    <property type="match status" value="2"/>
</dbReference>
<keyword evidence="7" id="KW-0472">Membrane</keyword>
<sequence length="590" mass="62063">MGRAAWSSQRGSLGGLAESWGLVGTPGEPASDFLPGTLPKPTIWAEPGSVVPSGTPVTIWCQGTLEAQVFHLDKEGTSVPWDRQKPPGPGDKAQLAIPQMTEQHAGSYRCYYSTPTGWSEGSDRLELVVTGSYSKPSLSALPSPVVTLGGSVTLQCGSHQGFNRFLLTKEGEDESSRTLDGQRAPNWQTQALFSVGPVTPGHGWTFRCYGFYRDTPQVWSAPSDPLELLVPGLSGKPSLLTSQGPVITSGQNLTLQCRSDVSYARFALSKEGGQDLPQRPSRRPQEGLSQADFPLGPVSTVHGGRYRCYGGHGLSSEWSAPSEPLELLVAGEEDRPSLSVRPGPTVAPGENVTLLCQSGERTDTFLLFKEGTAHRPLRLHSQDQAGRYQAEFSLSPVTSAHGGTYRCYRSLSTDPYLLSQPSEPLVLVVSGEQGLSVSLSSSGLCPGSAGRWWRRGSTGSPRGGDCGGPVPSTAACGEGGEDPEAPPCSLPLPPPPLRWGRGGDKGGPSAPAETLGQPPAGEGPPEQEASVLLGASSGGAQGAHGPGSSPGSATSRLGHQGPRVISLSVPQSPRLQMGRVGWMWTHRPQH</sequence>
<dbReference type="InterPro" id="IPR050412">
    <property type="entry name" value="Ig-like_Receptors_ImmuneReg"/>
</dbReference>
<evidence type="ECO:0000313" key="13">
    <source>
        <dbReference type="Ensembl" id="ENSBIXP00000000567.1"/>
    </source>
</evidence>
<accession>A0A4W2C2Q8</accession>
<dbReference type="InterPro" id="IPR036179">
    <property type="entry name" value="Ig-like_dom_sf"/>
</dbReference>
<dbReference type="SMART" id="SM00409">
    <property type="entry name" value="IG"/>
    <property type="match status" value="4"/>
</dbReference>
<comment type="subcellular location">
    <subcellularLocation>
        <location evidence="1">Cell membrane</location>
        <topology evidence="1">Single-pass membrane protein</topology>
    </subcellularLocation>
</comment>
<proteinExistence type="predicted"/>
<feature type="region of interest" description="Disordered" evidence="11">
    <location>
        <begin position="270"/>
        <end position="295"/>
    </location>
</feature>
<evidence type="ECO:0000256" key="3">
    <source>
        <dbReference type="ARBA" id="ARBA00022692"/>
    </source>
</evidence>
<evidence type="ECO:0000256" key="1">
    <source>
        <dbReference type="ARBA" id="ARBA00004162"/>
    </source>
</evidence>
<keyword evidence="3" id="KW-0812">Transmembrane</keyword>
<dbReference type="GO" id="GO:0019221">
    <property type="term" value="P:cytokine-mediated signaling pathway"/>
    <property type="evidence" value="ECO:0007669"/>
    <property type="project" value="TreeGrafter"/>
</dbReference>
<feature type="domain" description="Ig-like" evidence="12">
    <location>
        <begin position="336"/>
        <end position="407"/>
    </location>
</feature>
<keyword evidence="2" id="KW-1003">Cell membrane</keyword>
<feature type="compositionally biased region" description="Low complexity" evidence="11">
    <location>
        <begin position="516"/>
        <end position="535"/>
    </location>
</feature>
<reference evidence="13" key="2">
    <citation type="submission" date="2025-08" db="UniProtKB">
        <authorList>
            <consortium name="Ensembl"/>
        </authorList>
    </citation>
    <scope>IDENTIFICATION</scope>
</reference>
<dbReference type="InterPro" id="IPR003598">
    <property type="entry name" value="Ig_sub2"/>
</dbReference>
<evidence type="ECO:0000256" key="7">
    <source>
        <dbReference type="ARBA" id="ARBA00023136"/>
    </source>
</evidence>
<organism evidence="13 14">
    <name type="scientific">Bos indicus x Bos taurus</name>
    <name type="common">Hybrid cattle</name>
    <dbReference type="NCBI Taxonomy" id="30522"/>
    <lineage>
        <taxon>Eukaryota</taxon>
        <taxon>Metazoa</taxon>
        <taxon>Chordata</taxon>
        <taxon>Craniata</taxon>
        <taxon>Vertebrata</taxon>
        <taxon>Euteleostomi</taxon>
        <taxon>Mammalia</taxon>
        <taxon>Eutheria</taxon>
        <taxon>Laurasiatheria</taxon>
        <taxon>Artiodactyla</taxon>
        <taxon>Ruminantia</taxon>
        <taxon>Pecora</taxon>
        <taxon>Bovidae</taxon>
        <taxon>Bovinae</taxon>
        <taxon>Bos</taxon>
    </lineage>
</organism>
<dbReference type="InterPro" id="IPR007110">
    <property type="entry name" value="Ig-like_dom"/>
</dbReference>
<dbReference type="PANTHER" id="PTHR11738">
    <property type="entry name" value="MHC CLASS I NK CELL RECEPTOR"/>
    <property type="match status" value="1"/>
</dbReference>
<dbReference type="Pfam" id="PF13895">
    <property type="entry name" value="Ig_2"/>
    <property type="match status" value="1"/>
</dbReference>
<dbReference type="PANTHER" id="PTHR11738:SF179">
    <property type="entry name" value="LEUKOCYTE IMMUNOGLOBULIN-LIKE RECEPTOR SUBFAMILY A MEMBER 5"/>
    <property type="match status" value="1"/>
</dbReference>
<keyword evidence="9" id="KW-0325">Glycoprotein</keyword>
<keyword evidence="8" id="KW-1015">Disulfide bond</keyword>
<dbReference type="GO" id="GO:0005886">
    <property type="term" value="C:plasma membrane"/>
    <property type="evidence" value="ECO:0007669"/>
    <property type="project" value="UniProtKB-SubCell"/>
</dbReference>
<dbReference type="SMART" id="SM00408">
    <property type="entry name" value="IGc2"/>
    <property type="match status" value="3"/>
</dbReference>
<evidence type="ECO:0000256" key="5">
    <source>
        <dbReference type="ARBA" id="ARBA00022737"/>
    </source>
</evidence>
<name>A0A4W2C2Q8_BOBOX</name>
<dbReference type="GO" id="GO:0032396">
    <property type="term" value="F:inhibitory MHC class I receptor activity"/>
    <property type="evidence" value="ECO:0007669"/>
    <property type="project" value="TreeGrafter"/>
</dbReference>
<keyword evidence="6" id="KW-1133">Transmembrane helix</keyword>
<reference evidence="13" key="3">
    <citation type="submission" date="2025-09" db="UniProtKB">
        <authorList>
            <consortium name="Ensembl"/>
        </authorList>
    </citation>
    <scope>IDENTIFICATION</scope>
</reference>
<evidence type="ECO:0000256" key="4">
    <source>
        <dbReference type="ARBA" id="ARBA00022729"/>
    </source>
</evidence>
<dbReference type="Gene3D" id="2.60.40.10">
    <property type="entry name" value="Immunoglobulins"/>
    <property type="match status" value="4"/>
</dbReference>
<dbReference type="AlphaFoldDB" id="A0A4W2C2Q8"/>
<dbReference type="OMA" id="GWMWTHR"/>
<keyword evidence="10" id="KW-0393">Immunoglobulin domain</keyword>
<protein>
    <recommendedName>
        <fullName evidence="12">Ig-like domain-containing protein</fullName>
    </recommendedName>
</protein>
<evidence type="ECO:0000256" key="9">
    <source>
        <dbReference type="ARBA" id="ARBA00023180"/>
    </source>
</evidence>
<dbReference type="FunFam" id="2.60.40.10:FF:000049">
    <property type="entry name" value="Leukocyte immunoglobulin-like receptor subfamily B member 1"/>
    <property type="match status" value="4"/>
</dbReference>
<keyword evidence="5" id="KW-0677">Repeat</keyword>
<keyword evidence="14" id="KW-1185">Reference proteome</keyword>
<evidence type="ECO:0000256" key="10">
    <source>
        <dbReference type="ARBA" id="ARBA00023319"/>
    </source>
</evidence>
<dbReference type="Proteomes" id="UP000314981">
    <property type="component" value="Unassembled WGS sequence"/>
</dbReference>
<dbReference type="InterPro" id="IPR013783">
    <property type="entry name" value="Ig-like_fold"/>
</dbReference>
<feature type="compositionally biased region" description="Pro residues" evidence="11">
    <location>
        <begin position="485"/>
        <end position="497"/>
    </location>
</feature>
<keyword evidence="4" id="KW-0732">Signal</keyword>
<dbReference type="InterPro" id="IPR013151">
    <property type="entry name" value="Immunoglobulin_dom"/>
</dbReference>
<dbReference type="Pfam" id="PF00047">
    <property type="entry name" value="ig"/>
    <property type="match status" value="2"/>
</dbReference>
<evidence type="ECO:0000256" key="11">
    <source>
        <dbReference type="SAM" id="MobiDB-lite"/>
    </source>
</evidence>
<evidence type="ECO:0000256" key="8">
    <source>
        <dbReference type="ARBA" id="ARBA00023157"/>
    </source>
</evidence>
<dbReference type="SUPFAM" id="SSF48726">
    <property type="entry name" value="Immunoglobulin"/>
    <property type="match status" value="4"/>
</dbReference>
<feature type="compositionally biased region" description="Low complexity" evidence="11">
    <location>
        <begin position="439"/>
        <end position="450"/>
    </location>
</feature>